<feature type="domain" description="MaoC-like" evidence="1">
    <location>
        <begin position="168"/>
        <end position="274"/>
    </location>
</feature>
<dbReference type="GO" id="GO:0006635">
    <property type="term" value="P:fatty acid beta-oxidation"/>
    <property type="evidence" value="ECO:0007669"/>
    <property type="project" value="TreeGrafter"/>
</dbReference>
<evidence type="ECO:0000259" key="1">
    <source>
        <dbReference type="Pfam" id="PF01575"/>
    </source>
</evidence>
<dbReference type="GO" id="GO:0044594">
    <property type="term" value="F:17-beta-hydroxysteroid dehydrogenase (NAD+) activity"/>
    <property type="evidence" value="ECO:0007669"/>
    <property type="project" value="TreeGrafter"/>
</dbReference>
<dbReference type="Pfam" id="PF01575">
    <property type="entry name" value="MaoC_dehydratas"/>
    <property type="match status" value="1"/>
</dbReference>
<evidence type="ECO:0000313" key="3">
    <source>
        <dbReference type="EMBL" id="SAL34468.1"/>
    </source>
</evidence>
<feature type="domain" description="Peroxisomal multifunctional enzyme type 2-like N-terminal" evidence="2">
    <location>
        <begin position="19"/>
        <end position="145"/>
    </location>
</feature>
<dbReference type="GO" id="GO:0004300">
    <property type="term" value="F:enoyl-CoA hydratase activity"/>
    <property type="evidence" value="ECO:0007669"/>
    <property type="project" value="TreeGrafter"/>
</dbReference>
<dbReference type="Gene3D" id="3.10.129.10">
    <property type="entry name" value="Hotdog Thioesterase"/>
    <property type="match status" value="1"/>
</dbReference>
<dbReference type="InterPro" id="IPR002539">
    <property type="entry name" value="MaoC-like_dom"/>
</dbReference>
<dbReference type="AlphaFoldDB" id="A0A158GQV5"/>
<evidence type="ECO:0000259" key="2">
    <source>
        <dbReference type="Pfam" id="PF22622"/>
    </source>
</evidence>
<dbReference type="Pfam" id="PF22622">
    <property type="entry name" value="MFE-2_hydrat-2_N"/>
    <property type="match status" value="1"/>
</dbReference>
<organism evidence="3 4">
    <name type="scientific">Caballeronia udeis</name>
    <dbReference type="NCBI Taxonomy" id="1232866"/>
    <lineage>
        <taxon>Bacteria</taxon>
        <taxon>Pseudomonadati</taxon>
        <taxon>Pseudomonadota</taxon>
        <taxon>Betaproteobacteria</taxon>
        <taxon>Burkholderiales</taxon>
        <taxon>Burkholderiaceae</taxon>
        <taxon>Caballeronia</taxon>
    </lineage>
</organism>
<sequence length="291" mass="31847">MIDYQVVKNWVFDDVRCVYTARDSMLYALAIGIGAEPTDPYQLRYAYEKNLQAVPTMATIMGAPGAWWRDSRTGADAVKLVHGEQGLRLIRPLSVNGTLIAKNRVHSLSDKGEGRGAIGVVMRDLVDAETGELVAQSRNVSFLRGDGGFSAVSGISDPFPEPLPRMPEEPAHLTIQLSTLPQAALLYRLTGDLNPLHADPEVASAAGFRQPILHGLCTYGMACHAVLRAVLRYDAARLRALAVRFTSPVYPGEDVHFELWRVDAGTMRLRARVNARNAIVLDNGVVEIDSQ</sequence>
<dbReference type="RefSeq" id="WP_062086092.1">
    <property type="nucleotide sequence ID" value="NZ_FCOK02000018.1"/>
</dbReference>
<protein>
    <submittedName>
        <fullName evidence="3">MaoC-like dehydratase</fullName>
    </submittedName>
</protein>
<dbReference type="PANTHER" id="PTHR13078:SF56">
    <property type="entry name" value="PEROXISOMAL MULTIFUNCTIONAL ENZYME TYPE 2"/>
    <property type="match status" value="1"/>
</dbReference>
<evidence type="ECO:0000313" key="4">
    <source>
        <dbReference type="Proteomes" id="UP000054683"/>
    </source>
</evidence>
<dbReference type="InterPro" id="IPR029069">
    <property type="entry name" value="HotDog_dom_sf"/>
</dbReference>
<gene>
    <name evidence="3" type="ORF">AWB69_03159</name>
</gene>
<proteinExistence type="predicted"/>
<dbReference type="GO" id="GO:0003857">
    <property type="term" value="F:(3S)-3-hydroxyacyl-CoA dehydrogenase (NAD+) activity"/>
    <property type="evidence" value="ECO:0007669"/>
    <property type="project" value="TreeGrafter"/>
</dbReference>
<dbReference type="OrthoDB" id="5522043at2"/>
<dbReference type="CDD" id="cd03448">
    <property type="entry name" value="HDE_HSD"/>
    <property type="match status" value="1"/>
</dbReference>
<dbReference type="SUPFAM" id="SSF54637">
    <property type="entry name" value="Thioesterase/thiol ester dehydrase-isomerase"/>
    <property type="match status" value="2"/>
</dbReference>
<dbReference type="InterPro" id="IPR054357">
    <property type="entry name" value="MFE-2_N"/>
</dbReference>
<dbReference type="Proteomes" id="UP000054683">
    <property type="component" value="Unassembled WGS sequence"/>
</dbReference>
<dbReference type="PANTHER" id="PTHR13078">
    <property type="entry name" value="PEROXISOMAL MULTIFUNCTIONAL ENZYME TYPE 2-RELATED"/>
    <property type="match status" value="1"/>
</dbReference>
<accession>A0A158GQV5</accession>
<name>A0A158GQV5_9BURK</name>
<reference evidence="3 4" key="1">
    <citation type="submission" date="2016-01" db="EMBL/GenBank/DDBJ databases">
        <authorList>
            <person name="Oliw E.H."/>
        </authorList>
    </citation>
    <scope>NUCLEOTIDE SEQUENCE [LARGE SCALE GENOMIC DNA]</scope>
    <source>
        <strain evidence="3">LMG 27134</strain>
    </source>
</reference>
<dbReference type="EMBL" id="FCOK02000018">
    <property type="protein sequence ID" value="SAL34468.1"/>
    <property type="molecule type" value="Genomic_DNA"/>
</dbReference>